<name>A0A6S6WF91_9PLEO</name>
<accession>A0A6S6WF91</accession>
<protein>
    <submittedName>
        <fullName evidence="3">Uncharacterized protein</fullName>
    </submittedName>
</protein>
<reference evidence="3" key="1">
    <citation type="submission" date="2021-02" db="EMBL/GenBank/DDBJ databases">
        <authorList>
            <person name="Syme A R."/>
            <person name="Syme A R."/>
            <person name="Moolhuijzen P."/>
        </authorList>
    </citation>
    <scope>NUCLEOTIDE SEQUENCE</scope>
    <source>
        <strain evidence="3">W1-1</strain>
    </source>
</reference>
<feature type="region of interest" description="Disordered" evidence="1">
    <location>
        <begin position="775"/>
        <end position="809"/>
    </location>
</feature>
<feature type="compositionally biased region" description="Polar residues" evidence="1">
    <location>
        <begin position="796"/>
        <end position="808"/>
    </location>
</feature>
<keyword evidence="2" id="KW-1133">Transmembrane helix</keyword>
<dbReference type="EMBL" id="HG992988">
    <property type="protein sequence ID" value="CAE7218762.1"/>
    <property type="molecule type" value="Genomic_DNA"/>
</dbReference>
<feature type="compositionally biased region" description="Pro residues" evidence="1">
    <location>
        <begin position="235"/>
        <end position="246"/>
    </location>
</feature>
<feature type="compositionally biased region" description="Polar residues" evidence="1">
    <location>
        <begin position="1157"/>
        <end position="1181"/>
    </location>
</feature>
<evidence type="ECO:0000256" key="1">
    <source>
        <dbReference type="SAM" id="MobiDB-lite"/>
    </source>
</evidence>
<feature type="transmembrane region" description="Helical" evidence="2">
    <location>
        <begin position="1304"/>
        <end position="1326"/>
    </location>
</feature>
<proteinExistence type="predicted"/>
<keyword evidence="2" id="KW-0812">Transmembrane</keyword>
<feature type="region of interest" description="Disordered" evidence="1">
    <location>
        <begin position="1157"/>
        <end position="1218"/>
    </location>
</feature>
<keyword evidence="2" id="KW-0472">Membrane</keyword>
<feature type="compositionally biased region" description="Low complexity" evidence="1">
    <location>
        <begin position="33"/>
        <end position="46"/>
    </location>
</feature>
<organism evidence="3 4">
    <name type="scientific">Pyrenophora teres f. teres</name>
    <dbReference type="NCBI Taxonomy" id="97479"/>
    <lineage>
        <taxon>Eukaryota</taxon>
        <taxon>Fungi</taxon>
        <taxon>Dikarya</taxon>
        <taxon>Ascomycota</taxon>
        <taxon>Pezizomycotina</taxon>
        <taxon>Dothideomycetes</taxon>
        <taxon>Pleosporomycetidae</taxon>
        <taxon>Pleosporales</taxon>
        <taxon>Pleosporineae</taxon>
        <taxon>Pleosporaceae</taxon>
        <taxon>Pyrenophora</taxon>
    </lineage>
</organism>
<feature type="region of interest" description="Disordered" evidence="1">
    <location>
        <begin position="342"/>
        <end position="398"/>
    </location>
</feature>
<evidence type="ECO:0000313" key="3">
    <source>
        <dbReference type="EMBL" id="CAE7218762.1"/>
    </source>
</evidence>
<evidence type="ECO:0000256" key="2">
    <source>
        <dbReference type="SAM" id="Phobius"/>
    </source>
</evidence>
<feature type="transmembrane region" description="Helical" evidence="2">
    <location>
        <begin position="1347"/>
        <end position="1374"/>
    </location>
</feature>
<feature type="compositionally biased region" description="Polar residues" evidence="1">
    <location>
        <begin position="1190"/>
        <end position="1205"/>
    </location>
</feature>
<feature type="region of interest" description="Disordered" evidence="1">
    <location>
        <begin position="1045"/>
        <end position="1130"/>
    </location>
</feature>
<feature type="compositionally biased region" description="Polar residues" evidence="1">
    <location>
        <begin position="640"/>
        <end position="649"/>
    </location>
</feature>
<feature type="compositionally biased region" description="Polar residues" evidence="1">
    <location>
        <begin position="212"/>
        <end position="233"/>
    </location>
</feature>
<evidence type="ECO:0000313" key="4">
    <source>
        <dbReference type="Proteomes" id="UP000472372"/>
    </source>
</evidence>
<feature type="region of interest" description="Disordered" evidence="1">
    <location>
        <begin position="1"/>
        <end position="46"/>
    </location>
</feature>
<gene>
    <name evidence="3" type="ORF">PTTW11_11081</name>
</gene>
<feature type="region of interest" description="Disordered" evidence="1">
    <location>
        <begin position="1232"/>
        <end position="1269"/>
    </location>
</feature>
<feature type="region of interest" description="Disordered" evidence="1">
    <location>
        <begin position="547"/>
        <end position="573"/>
    </location>
</feature>
<feature type="compositionally biased region" description="Low complexity" evidence="1">
    <location>
        <begin position="1246"/>
        <end position="1263"/>
    </location>
</feature>
<feature type="region of interest" description="Disordered" evidence="1">
    <location>
        <begin position="62"/>
        <end position="87"/>
    </location>
</feature>
<feature type="compositionally biased region" description="Polar residues" evidence="1">
    <location>
        <begin position="1114"/>
        <end position="1130"/>
    </location>
</feature>
<sequence length="1377" mass="150795">MNDMNMAAFRPRSLSPQVPDRMSPRMHAGNPMTPVHSPHHSVTSSASSRTPIHVLTIHEYRKQQHTPTLLRKGTPPGKTLRRKPAASTLSNIERAPSVAPPERSESAPSLRPLHFSQSAYQLRSNELHFEQQPPLDWSLRSQSAVPFAKTGSVSSISTTNSVSKVRYFNSRKRLPKPFVNRDPAPLPPPLANVHSAQPRRSPPPAALSLSSTERTNSREAQTTSTPSTFSVSRFPQPPRYTDPLLPPSHNEGEPTCINPRHFPTTAPATPPATPAIIHYRGASFDLVNPHDSLLLHDIVTPSRDFDSSDYLPLRTSEDAYSEMAPKRAVYGDLRAAHAGILRRPEDSPSQSNTDLPLPPTPAAVSANSASYTSPLYSPESDNAHPPLPARSSARESRFSLKELTRSLTRRLGKTPVKIHSEELRDMRDQNISRASISKNGEYPRPLNQTYVTTPETPYFPVGPMSPITPVSPASLDDFHGFSSGRNEMGISQRDEEDAVEVEPLSSMIPDDPSTQIGRIEDSQLPYSVEGGFAKPYYDDLDSIYPSSSIYTRDDRHKSNYQQDSSSTRHSHGNQLARYSDANANNFVDGYNHDSLYDYNSPNKVDRQMSHMFTQEAYQRSVEEGDPKADTISKLIDEYNPNETTDTTLPTYHEETTDTGGHNASFSQPFVTRAAVAHVHQTMVEPDIRRFDTPHYDNIVSPTERIVSRRPTFTQHPGLPPHGTAPLAPPFECDDALFVPAYPGQSGILSQSSGYSYGNTRELLQISQSSTPVKPIATHTLEPSSSYSQPEAKPLEPSSSYSQAESVHSPNPLKEALDQADQIFQDTVEKHQSSSKIPAMWARRNSASLLLIKTVTNRSSGTPQDYDNPFTGEGGATTEEKADWETVGGDSPGSKVRESMGSIADYSSSEGTRNSLCLNSERSLPSWANQAVSPARSDYYSHPSLKCTGPYHPFGSSPPELRPRASIRTAPNVPSSPMASSAPVSRTTPVFHLSTHPEDILGRGAVEQPYAFAPWADQYAFSDKETQELLASGPNDNIIVDQQGVVPKHRARRDQQSQSDDTVTTSSTTDESAFESSPVGLERENTFEKLSVVGPKGNLTGTPRGTGMHEAGSSIADTSSPGVKLSSSVGRQSTRSDYTGFYASPFPATGSVTRISQTLSQSTPEHIRTSSETSFSPNSKGLNTVHEKSPNPGSRQHMRSSTTFLRSQRRTSRSAVPGQTKLRHMFLAPDIRSTTSNQGTHITRVMSGSDRPSTSDTSTPLRPSHPSLDIPSPPARSLIIHQHSPHLLCIERDTNPVDEARRRKLSWIIFGAFCLLPPSILLFRFLGDNIIASVTEGRLGHVTPQSKRTALIAGIAVNVGLVTVLLVPILVAHALKVV</sequence>
<feature type="compositionally biased region" description="Polar residues" evidence="1">
    <location>
        <begin position="365"/>
        <end position="375"/>
    </location>
</feature>
<feature type="region of interest" description="Disordered" evidence="1">
    <location>
        <begin position="174"/>
        <end position="269"/>
    </location>
</feature>
<dbReference type="Proteomes" id="UP000472372">
    <property type="component" value="Chromosome 12"/>
</dbReference>
<feature type="region of interest" description="Disordered" evidence="1">
    <location>
        <begin position="858"/>
        <end position="898"/>
    </location>
</feature>
<feature type="region of interest" description="Disordered" evidence="1">
    <location>
        <begin position="639"/>
        <end position="658"/>
    </location>
</feature>
<feature type="compositionally biased region" description="Low complexity" evidence="1">
    <location>
        <begin position="1055"/>
        <end position="1069"/>
    </location>
</feature>